<dbReference type="InterPro" id="IPR027393">
    <property type="entry name" value="Virus_scaffolding_prot_C"/>
</dbReference>
<proteinExistence type="predicted"/>
<protein>
    <submittedName>
        <fullName evidence="3">IDEAL domain-containing protein</fullName>
    </submittedName>
</protein>
<dbReference type="Gene3D" id="4.10.810.10">
    <property type="entry name" value="Virus Scaffolding Protein, Chain A"/>
    <property type="match status" value="1"/>
</dbReference>
<reference evidence="2 4" key="1">
    <citation type="submission" date="2014-07" db="EMBL/GenBank/DDBJ databases">
        <title>Complete genome sequence of a moderately halophilic bacterium Terribacillus aidingensis MP602, isolated from Cryptomeria fortunei in Tianmu mountain in China.</title>
        <authorList>
            <person name="Wang Y."/>
            <person name="Lu P."/>
            <person name="Zhang L."/>
        </authorList>
    </citation>
    <scope>NUCLEOTIDE SEQUENCE [LARGE SCALE GENOMIC DNA]</scope>
    <source>
        <strain evidence="2 4">MP602</strain>
    </source>
</reference>
<gene>
    <name evidence="2" type="ORF">GZ22_04740</name>
    <name evidence="3" type="ORF">SAMN04489762_1394</name>
</gene>
<organism evidence="2 4">
    <name type="scientific">Terribacillus saccharophilus</name>
    <dbReference type="NCBI Taxonomy" id="361277"/>
    <lineage>
        <taxon>Bacteria</taxon>
        <taxon>Bacillati</taxon>
        <taxon>Bacillota</taxon>
        <taxon>Bacilli</taxon>
        <taxon>Bacillales</taxon>
        <taxon>Bacillaceae</taxon>
        <taxon>Terribacillus</taxon>
    </lineage>
</organism>
<evidence type="ECO:0000259" key="1">
    <source>
        <dbReference type="SMART" id="SM00914"/>
    </source>
</evidence>
<evidence type="ECO:0000313" key="4">
    <source>
        <dbReference type="Proteomes" id="UP000027980"/>
    </source>
</evidence>
<dbReference type="KEGG" id="tap:GZ22_04740"/>
<accession>A0AAX2EE38</accession>
<evidence type="ECO:0000313" key="5">
    <source>
        <dbReference type="Proteomes" id="UP000199735"/>
    </source>
</evidence>
<sequence length="79" mass="9768">MKKHKVVYRLQRTKRKRAYVTAKREISFEVKLATRLMLDEFYFTWNKNRLEAQINECIDQRDAERFKELSAAYRPYTFE</sequence>
<dbReference type="OrthoDB" id="2691639at2"/>
<evidence type="ECO:0000313" key="3">
    <source>
        <dbReference type="EMBL" id="SEM91658.1"/>
    </source>
</evidence>
<dbReference type="HOGENOM" id="CLU_196893_0_0_9"/>
<accession>A0A075LH48</accession>
<dbReference type="EMBL" id="CP008876">
    <property type="protein sequence ID" value="AIF66005.1"/>
    <property type="molecule type" value="Genomic_DNA"/>
</dbReference>
<dbReference type="InterPro" id="IPR014957">
    <property type="entry name" value="IDEAL_dom"/>
</dbReference>
<dbReference type="SMART" id="SM00914">
    <property type="entry name" value="IDEAL"/>
    <property type="match status" value="1"/>
</dbReference>
<dbReference type="Proteomes" id="UP000199735">
    <property type="component" value="Unassembled WGS sequence"/>
</dbReference>
<evidence type="ECO:0000313" key="2">
    <source>
        <dbReference type="EMBL" id="AIF66005.1"/>
    </source>
</evidence>
<dbReference type="RefSeq" id="WP_038559189.1">
    <property type="nucleotide sequence ID" value="NZ_CP008876.1"/>
</dbReference>
<dbReference type="Proteomes" id="UP000027980">
    <property type="component" value="Chromosome"/>
</dbReference>
<dbReference type="Pfam" id="PF08858">
    <property type="entry name" value="IDEAL"/>
    <property type="match status" value="1"/>
</dbReference>
<dbReference type="AlphaFoldDB" id="A0A075LH48"/>
<reference evidence="3 5" key="2">
    <citation type="submission" date="2016-10" db="EMBL/GenBank/DDBJ databases">
        <authorList>
            <person name="Varghese N."/>
            <person name="Submissions S."/>
        </authorList>
    </citation>
    <scope>NUCLEOTIDE SEQUENCE [LARGE SCALE GENOMIC DNA]</scope>
    <source>
        <strain evidence="3 5">DSM 21619</strain>
    </source>
</reference>
<dbReference type="GeneID" id="34221685"/>
<dbReference type="EMBL" id="FOCD01000001">
    <property type="protein sequence ID" value="SEM91658.1"/>
    <property type="molecule type" value="Genomic_DNA"/>
</dbReference>
<name>A0A075LH48_9BACI</name>
<feature type="domain" description="IDEAL" evidence="1">
    <location>
        <begin position="37"/>
        <end position="73"/>
    </location>
</feature>